<evidence type="ECO:0000313" key="2">
    <source>
        <dbReference type="Proteomes" id="UP000063699"/>
    </source>
</evidence>
<keyword evidence="2" id="KW-1185">Reference proteome</keyword>
<name>A0A0N9HX84_9PSEU</name>
<dbReference type="OrthoDB" id="4556508at2"/>
<dbReference type="EMBL" id="CP012752">
    <property type="protein sequence ID" value="ALG06819.1"/>
    <property type="molecule type" value="Genomic_DNA"/>
</dbReference>
<dbReference type="KEGG" id="kphy:AOZ06_07655"/>
<dbReference type="STRING" id="860235.AOZ06_07655"/>
<dbReference type="Gene3D" id="1.10.260.40">
    <property type="entry name" value="lambda repressor-like DNA-binding domains"/>
    <property type="match status" value="1"/>
</dbReference>
<proteinExistence type="predicted"/>
<sequence length="114" mass="12654">MSAESLARYVRQRRYDLRITQQAIEDNGGPSVATMRTIETGKSASLRSSTGKRLDKALSWPEGTALKLLRDDIQELEQEAYDDVDPRLARDVLRGLIHASVAAGRMRVLSGGIR</sequence>
<dbReference type="SUPFAM" id="SSF47413">
    <property type="entry name" value="lambda repressor-like DNA-binding domains"/>
    <property type="match status" value="1"/>
</dbReference>
<dbReference type="InterPro" id="IPR010982">
    <property type="entry name" value="Lambda_DNA-bd_dom_sf"/>
</dbReference>
<evidence type="ECO:0008006" key="3">
    <source>
        <dbReference type="Google" id="ProtNLM"/>
    </source>
</evidence>
<dbReference type="Proteomes" id="UP000063699">
    <property type="component" value="Chromosome"/>
</dbReference>
<organism evidence="1 2">
    <name type="scientific">Kibdelosporangium phytohabitans</name>
    <dbReference type="NCBI Taxonomy" id="860235"/>
    <lineage>
        <taxon>Bacteria</taxon>
        <taxon>Bacillati</taxon>
        <taxon>Actinomycetota</taxon>
        <taxon>Actinomycetes</taxon>
        <taxon>Pseudonocardiales</taxon>
        <taxon>Pseudonocardiaceae</taxon>
        <taxon>Kibdelosporangium</taxon>
    </lineage>
</organism>
<dbReference type="GO" id="GO:0003677">
    <property type="term" value="F:DNA binding"/>
    <property type="evidence" value="ECO:0007669"/>
    <property type="project" value="InterPro"/>
</dbReference>
<dbReference type="AlphaFoldDB" id="A0A0N9HX84"/>
<gene>
    <name evidence="1" type="ORF">AOZ06_07655</name>
</gene>
<protein>
    <recommendedName>
        <fullName evidence="3">HTH cro/C1-type domain-containing protein</fullName>
    </recommendedName>
</protein>
<dbReference type="RefSeq" id="WP_054288791.1">
    <property type="nucleotide sequence ID" value="NZ_CP012752.1"/>
</dbReference>
<evidence type="ECO:0000313" key="1">
    <source>
        <dbReference type="EMBL" id="ALG06819.1"/>
    </source>
</evidence>
<accession>A0A0N9HX84</accession>
<reference evidence="1 2" key="1">
    <citation type="submission" date="2015-07" db="EMBL/GenBank/DDBJ databases">
        <title>Genome sequencing of Kibdelosporangium phytohabitans.</title>
        <authorList>
            <person name="Qin S."/>
            <person name="Xing K."/>
        </authorList>
    </citation>
    <scope>NUCLEOTIDE SEQUENCE [LARGE SCALE GENOMIC DNA]</scope>
    <source>
        <strain evidence="1 2">KLBMP1111</strain>
    </source>
</reference>